<feature type="domain" description="MacB-like periplasmic core" evidence="9">
    <location>
        <begin position="483"/>
        <end position="700"/>
    </location>
</feature>
<evidence type="ECO:0000256" key="5">
    <source>
        <dbReference type="ARBA" id="ARBA00023136"/>
    </source>
</evidence>
<dbReference type="HOGENOM" id="CLU_009433_1_0_0"/>
<reference evidence="10" key="1">
    <citation type="submission" date="2006-10" db="EMBL/GenBank/DDBJ databases">
        <title>Complete sequence of Solibacter usitatus Ellin6076.</title>
        <authorList>
            <consortium name="US DOE Joint Genome Institute"/>
            <person name="Copeland A."/>
            <person name="Lucas S."/>
            <person name="Lapidus A."/>
            <person name="Barry K."/>
            <person name="Detter J.C."/>
            <person name="Glavina del Rio T."/>
            <person name="Hammon N."/>
            <person name="Israni S."/>
            <person name="Dalin E."/>
            <person name="Tice H."/>
            <person name="Pitluck S."/>
            <person name="Thompson L.S."/>
            <person name="Brettin T."/>
            <person name="Bruce D."/>
            <person name="Han C."/>
            <person name="Tapia R."/>
            <person name="Gilna P."/>
            <person name="Schmutz J."/>
            <person name="Larimer F."/>
            <person name="Land M."/>
            <person name="Hauser L."/>
            <person name="Kyrpides N."/>
            <person name="Mikhailova N."/>
            <person name="Janssen P.H."/>
            <person name="Kuske C.R."/>
            <person name="Richardson P."/>
        </authorList>
    </citation>
    <scope>NUCLEOTIDE SEQUENCE</scope>
    <source>
        <strain evidence="10">Ellin6076</strain>
    </source>
</reference>
<keyword evidence="4 7" id="KW-1133">Transmembrane helix</keyword>
<feature type="domain" description="MacB-like periplasmic core" evidence="9">
    <location>
        <begin position="75"/>
        <end position="298"/>
    </location>
</feature>
<dbReference type="PANTHER" id="PTHR30572">
    <property type="entry name" value="MEMBRANE COMPONENT OF TRANSPORTER-RELATED"/>
    <property type="match status" value="1"/>
</dbReference>
<dbReference type="AlphaFoldDB" id="Q01P15"/>
<accession>Q01P15</accession>
<dbReference type="NCBIfam" id="TIGR03434">
    <property type="entry name" value="ADOP"/>
    <property type="match status" value="1"/>
</dbReference>
<dbReference type="Pfam" id="PF02687">
    <property type="entry name" value="FtsX"/>
    <property type="match status" value="2"/>
</dbReference>
<protein>
    <recommendedName>
        <fullName evidence="11">Permease</fullName>
    </recommendedName>
</protein>
<evidence type="ECO:0008006" key="11">
    <source>
        <dbReference type="Google" id="ProtNLM"/>
    </source>
</evidence>
<dbReference type="InterPro" id="IPR050250">
    <property type="entry name" value="Macrolide_Exporter_MacB"/>
</dbReference>
<evidence type="ECO:0000256" key="2">
    <source>
        <dbReference type="ARBA" id="ARBA00022475"/>
    </source>
</evidence>
<evidence type="ECO:0000256" key="3">
    <source>
        <dbReference type="ARBA" id="ARBA00022692"/>
    </source>
</evidence>
<evidence type="ECO:0000256" key="6">
    <source>
        <dbReference type="ARBA" id="ARBA00038076"/>
    </source>
</evidence>
<evidence type="ECO:0000313" key="10">
    <source>
        <dbReference type="EMBL" id="ABJ88605.1"/>
    </source>
</evidence>
<evidence type="ECO:0000256" key="7">
    <source>
        <dbReference type="SAM" id="Phobius"/>
    </source>
</evidence>
<feature type="transmembrane region" description="Helical" evidence="7">
    <location>
        <begin position="482"/>
        <end position="505"/>
    </location>
</feature>
<feature type="transmembrane region" description="Helical" evidence="7">
    <location>
        <begin position="830"/>
        <end position="852"/>
    </location>
</feature>
<dbReference type="GO" id="GO:0022857">
    <property type="term" value="F:transmembrane transporter activity"/>
    <property type="evidence" value="ECO:0007669"/>
    <property type="project" value="TreeGrafter"/>
</dbReference>
<dbReference type="InParanoid" id="Q01P15"/>
<feature type="transmembrane region" description="Helical" evidence="7">
    <location>
        <begin position="741"/>
        <end position="768"/>
    </location>
</feature>
<feature type="domain" description="ABC3 transporter permease C-terminal" evidence="8">
    <location>
        <begin position="748"/>
        <end position="859"/>
    </location>
</feature>
<dbReference type="Pfam" id="PF12704">
    <property type="entry name" value="MacB_PCD"/>
    <property type="match status" value="2"/>
</dbReference>
<name>Q01P15_SOLUE</name>
<gene>
    <name evidence="10" type="ordered locus">Acid_7706</name>
</gene>
<evidence type="ECO:0000259" key="8">
    <source>
        <dbReference type="Pfam" id="PF02687"/>
    </source>
</evidence>
<keyword evidence="2" id="KW-1003">Cell membrane</keyword>
<dbReference type="STRING" id="234267.Acid_7706"/>
<evidence type="ECO:0000259" key="9">
    <source>
        <dbReference type="Pfam" id="PF12704"/>
    </source>
</evidence>
<feature type="transmembrane region" description="Helical" evidence="7">
    <location>
        <begin position="73"/>
        <end position="95"/>
    </location>
</feature>
<evidence type="ECO:0000256" key="4">
    <source>
        <dbReference type="ARBA" id="ARBA00022989"/>
    </source>
</evidence>
<dbReference type="EMBL" id="CP000473">
    <property type="protein sequence ID" value="ABJ88605.1"/>
    <property type="molecule type" value="Genomic_DNA"/>
</dbReference>
<dbReference type="InterPro" id="IPR017800">
    <property type="entry name" value="ADOP"/>
</dbReference>
<evidence type="ECO:0000256" key="1">
    <source>
        <dbReference type="ARBA" id="ARBA00004651"/>
    </source>
</evidence>
<feature type="transmembrane region" description="Helical" evidence="7">
    <location>
        <begin position="796"/>
        <end position="818"/>
    </location>
</feature>
<organism evidence="10">
    <name type="scientific">Solibacter usitatus (strain Ellin6076)</name>
    <dbReference type="NCBI Taxonomy" id="234267"/>
    <lineage>
        <taxon>Bacteria</taxon>
        <taxon>Pseudomonadati</taxon>
        <taxon>Acidobacteriota</taxon>
        <taxon>Terriglobia</taxon>
        <taxon>Bryobacterales</taxon>
        <taxon>Solibacteraceae</taxon>
        <taxon>Candidatus Solibacter</taxon>
    </lineage>
</organism>
<dbReference type="InterPro" id="IPR003838">
    <property type="entry name" value="ABC3_permease_C"/>
</dbReference>
<dbReference type="InterPro" id="IPR025857">
    <property type="entry name" value="MacB_PCD"/>
</dbReference>
<keyword evidence="5 7" id="KW-0472">Membrane</keyword>
<dbReference type="OrthoDB" id="8740261at2"/>
<proteinExistence type="inferred from homology"/>
<comment type="subcellular location">
    <subcellularLocation>
        <location evidence="1">Cell membrane</location>
        <topology evidence="1">Multi-pass membrane protein</topology>
    </subcellularLocation>
</comment>
<sequence>MRLKYLWPGRRRREEREMREELAALTAIAGSRELGNLTLAMEDARANWGWAWLDGILADIRYALRGVRRQPGFVAVAVVSLALAIGANSAIFSFADALLLRPLPVRNPAAVLDVTSTTPDNPLEGMSFPDYRDLREKSRSFSGLAAYRLTTLAVAANSEAAAQIHFANLVSDNFFAVTGVSPVVGRAFLAEEAETSGEPVAMISYDFWQQNCGGDHGVIGRSLRINGIAFTIVGVTPAGFTGLDRFVSPNIFVPLGMGQRLDGLATDPLEDRGRHDLVVKGRLAAGASQESAQAEMATLGAALEREYGKTNRNRHVAVRTELRRRMQQTPQLLALAKMMMGLVALILIIACSNVANLLLARGRARSREIAIRLSIGAGRKRVVRQLMTESLMVAVAGGIAGLAVAYGGILLLQTMSVPSDPPSALGVRLDWRVVEFSLLAAVGSCLFFGLVPAWQTARTDFVGALKAGDGASGNGRTMGRDALVVVQMALAMVVLIAAGMFLAGFRNMLVMPSDFRTDHLISMETAPAVVHYTRDQGQDFYRRLVERVRGTTGVVGVAMAESIPLSPSQTFVSVVPEGYRFPKGSEKAIVLGGPVDAGYFRTMKVEILSGRAFTDDDRAGSRRVAIVNQQFAKKYWPGQEAIGKRIRLGNADGPAAEVVGVAKTGHYLSVSETPSPYVYLAYEQSPRMRMTLIVQSSGDAGGMAAALRDAVRAIDGNVPVFNLRPVATLYESRATGTWLNYFQMVGTMGFIGLALATAGLYGLIAYTVSRRVKEFGIRVAVGASRRDVVWLVERRGLLLAGVGIATGAVLTKVTAPMLAANFPGLGTSSAMVYGLVPLILVGVSAAASYVPARRAAGADPLRALREE</sequence>
<feature type="transmembrane region" description="Helical" evidence="7">
    <location>
        <begin position="391"/>
        <end position="413"/>
    </location>
</feature>
<feature type="transmembrane region" description="Helical" evidence="7">
    <location>
        <begin position="332"/>
        <end position="359"/>
    </location>
</feature>
<dbReference type="GO" id="GO:0005886">
    <property type="term" value="C:plasma membrane"/>
    <property type="evidence" value="ECO:0007669"/>
    <property type="project" value="UniProtKB-SubCell"/>
</dbReference>
<dbReference type="KEGG" id="sus:Acid_7706"/>
<comment type="similarity">
    <text evidence="6">Belongs to the ABC-4 integral membrane protein family.</text>
</comment>
<dbReference type="PANTHER" id="PTHR30572:SF4">
    <property type="entry name" value="ABC TRANSPORTER PERMEASE YTRF"/>
    <property type="match status" value="1"/>
</dbReference>
<feature type="domain" description="ABC3 transporter permease C-terminal" evidence="8">
    <location>
        <begin position="342"/>
        <end position="459"/>
    </location>
</feature>
<keyword evidence="3 7" id="KW-0812">Transmembrane</keyword>
<dbReference type="eggNOG" id="COG0577">
    <property type="taxonomic scope" value="Bacteria"/>
</dbReference>
<feature type="transmembrane region" description="Helical" evidence="7">
    <location>
        <begin position="433"/>
        <end position="451"/>
    </location>
</feature>